<evidence type="ECO:0000313" key="2">
    <source>
        <dbReference type="EMBL" id="AAT35194.1"/>
    </source>
</evidence>
<evidence type="ECO:0000256" key="1">
    <source>
        <dbReference type="SAM" id="Phobius"/>
    </source>
</evidence>
<dbReference type="EMBL" id="AY603980">
    <property type="protein sequence ID" value="AAT35194.1"/>
    <property type="molecule type" value="Genomic_DNA"/>
</dbReference>
<keyword evidence="2" id="KW-0614">Plasmid</keyword>
<dbReference type="RefSeq" id="WP_011178601.1">
    <property type="nucleotide sequence ID" value="NC_005919.1"/>
</dbReference>
<organism evidence="2">
    <name type="scientific">Pseudomonas syringae pv. maculicola</name>
    <dbReference type="NCBI Taxonomy" id="59511"/>
    <lineage>
        <taxon>Bacteria</taxon>
        <taxon>Pseudomonadati</taxon>
        <taxon>Pseudomonadota</taxon>
        <taxon>Gammaproteobacteria</taxon>
        <taxon>Pseudomonadales</taxon>
        <taxon>Pseudomonadaceae</taxon>
        <taxon>Pseudomonas</taxon>
    </lineage>
</organism>
<accession>Q6J2C7</accession>
<feature type="transmembrane region" description="Helical" evidence="1">
    <location>
        <begin position="5"/>
        <end position="23"/>
    </location>
</feature>
<dbReference type="AlphaFoldDB" id="Q6J2C7"/>
<reference evidence="2" key="1">
    <citation type="journal article" date="2004" name="J. Bacteriol.">
        <title>Nucleotide sequence and evolution of the five-plasmid complement of the phytopathogen Pseudomonas syringae pv. maculicola ES4326.</title>
        <authorList>
            <person name="Stavrinides J."/>
            <person name="Guttman D.S."/>
        </authorList>
    </citation>
    <scope>NUCLEOTIDE SEQUENCE</scope>
    <source>
        <strain evidence="2">ES4326</strain>
        <plasmid evidence="2">pPMA4326B</plasmid>
    </source>
</reference>
<geneLocation type="plasmid" evidence="2">
    <name>pPMA4326B</name>
</geneLocation>
<keyword evidence="1" id="KW-0472">Membrane</keyword>
<sequence>MKDSIALLATAVVMAFFAWLFWSSLGQDAFAVLGAILVVALIVMSAEKCLFAEKRGAECGKGLIFD</sequence>
<proteinExistence type="predicted"/>
<protein>
    <submittedName>
        <fullName evidence="2">Uncharacterized protein</fullName>
    </submittedName>
</protein>
<feature type="transmembrane region" description="Helical" evidence="1">
    <location>
        <begin position="29"/>
        <end position="46"/>
    </location>
</feature>
<keyword evidence="1" id="KW-0812">Transmembrane</keyword>
<gene>
    <name evidence="2" type="primary">PMA4326B27</name>
</gene>
<name>Q6J2C7_PSEYM</name>
<keyword evidence="1" id="KW-1133">Transmembrane helix</keyword>